<evidence type="ECO:0000259" key="8">
    <source>
        <dbReference type="SMART" id="SM00053"/>
    </source>
</evidence>
<feature type="compositionally biased region" description="Pro residues" evidence="7">
    <location>
        <begin position="359"/>
        <end position="377"/>
    </location>
</feature>
<reference evidence="9 10" key="1">
    <citation type="submission" date="2024-02" db="EMBL/GenBank/DDBJ databases">
        <authorList>
            <person name="Chen Y."/>
            <person name="Shah S."/>
            <person name="Dougan E. K."/>
            <person name="Thang M."/>
            <person name="Chan C."/>
        </authorList>
    </citation>
    <scope>NUCLEOTIDE SEQUENCE [LARGE SCALE GENOMIC DNA]</scope>
</reference>
<dbReference type="Gene3D" id="1.10.150.50">
    <property type="entry name" value="Transcription Factor, Ets-1"/>
    <property type="match status" value="1"/>
</dbReference>
<proteinExistence type="inferred from homology"/>
<evidence type="ECO:0000256" key="3">
    <source>
        <dbReference type="ARBA" id="ARBA00022801"/>
    </source>
</evidence>
<accession>A0ABP0JBN6</accession>
<gene>
    <name evidence="9" type="ORF">CCMP2556_LOCUS10610</name>
</gene>
<evidence type="ECO:0000313" key="9">
    <source>
        <dbReference type="EMBL" id="CAK9011820.1"/>
    </source>
</evidence>
<comment type="similarity">
    <text evidence="5">Belongs to the apyrase family.</text>
</comment>
<evidence type="ECO:0000256" key="6">
    <source>
        <dbReference type="SAM" id="Coils"/>
    </source>
</evidence>
<keyword evidence="3" id="KW-0378">Hydrolase</keyword>
<dbReference type="InterPro" id="IPR027417">
    <property type="entry name" value="P-loop_NTPase"/>
</dbReference>
<protein>
    <recommendedName>
        <fullName evidence="8">Dynamin GTPase domain-containing protein</fullName>
    </recommendedName>
</protein>
<dbReference type="InterPro" id="IPR013761">
    <property type="entry name" value="SAM/pointed_sf"/>
</dbReference>
<feature type="domain" description="Dynamin GTPase" evidence="8">
    <location>
        <begin position="645"/>
        <end position="850"/>
    </location>
</feature>
<dbReference type="Gene3D" id="2.120.10.100">
    <property type="entry name" value="Apyrase"/>
    <property type="match status" value="1"/>
</dbReference>
<keyword evidence="10" id="KW-1185">Reference proteome</keyword>
<evidence type="ECO:0000256" key="5">
    <source>
        <dbReference type="ARBA" id="ARBA00025738"/>
    </source>
</evidence>
<evidence type="ECO:0000313" key="10">
    <source>
        <dbReference type="Proteomes" id="UP001642484"/>
    </source>
</evidence>
<organism evidence="9 10">
    <name type="scientific">Durusdinium trenchii</name>
    <dbReference type="NCBI Taxonomy" id="1381693"/>
    <lineage>
        <taxon>Eukaryota</taxon>
        <taxon>Sar</taxon>
        <taxon>Alveolata</taxon>
        <taxon>Dinophyceae</taxon>
        <taxon>Suessiales</taxon>
        <taxon>Symbiodiniaceae</taxon>
        <taxon>Durusdinium</taxon>
    </lineage>
</organism>
<sequence>MALNGRTHHERLDYIEAEYDFGIVADLDLNSRDPKEFIWRSYLKKGRVVRLSSRPQRDRFTVVWDEELELQSSTATRNRSMELSELVLFRRLLLAFCDYSGIAYKIDAATGKIFQRWVIADGDGNEPKPFKAEWATIKDDYLWLGSIGFEWYGPSGEILHRNTEWVKVIDFNGMIRNLDWHPVYQAIRTVTNTTLPGYLWHEAVEWEPVRRVWIMLPRFASTTSKYTPGHEHQDTANMLIIADEGFVNIEVKFLEHHEMGYGFTSIRRLPGSRHLFMVLRVKEAAHALFRLVAGNMKHSALRDLERQRLEKLMGQLRREVEPNAKASGRRFQPPRRKERVSKVRPEGGTGPYTNSSAPRPAPQPAPPPPAVPAPGPGTPRNTTVTTAIPISTPSAEMAWLLRVSEKFDQDAEQVQCFLAQHGLEQYASLLEDGPGAPGSSMEALRAASIEMLEQVGLPPSPRRRLQHALEVEVELDSPEQGDEPHNSPSIVNWGRLGRMPAGWHQRPTGERSRLVVTRSEPVSHADAAVGDDSPIRAVEAPSINDVTIPTMAMKTMAEAARLLGMGAQAGQAKPARSIMRVLLALLPRQAVARRAAATSATEKSSFPLPSACRMRPCGQEHLVPGSFAAKAAWRASERCGRLKTSELLSPYAEFELLDRLHVYPSIALAGETFNFVSGTLGSRRPTVLEFRNVPGLSPSRWSVFDESLKRWDSYPVQEVMQIVGSAHEACGQNVSEMPIRVKVEGEDCTDLGLVDLPGFRSYAKDDAMQQLAKKIDSLVFKFMNDENNIMLCVEEAGDAAGFATLGKAKQVDPTYKRTILIRNKLDKYYGDLTTENVNKWLEGYGDLPQHLARFAVSLPHWTGEAMPKPFGEMRKECSDIDMETLTSKGASSRYKMTIGFQNFRNFMEIKIQQLFADALAPMLTRLKNMQEEHEKKLEVIRQETETINEDNILHATRSAGITFAQSFIFLMEGALSSEHNRCTLEEELKAFHAYCARTDCLKDEELMPISFEDLDSYVAYLRDTVKLPAMDVSLNGGAQFRRLMYEVEVFTRFAGLGKKLEPVDVIQARGSGLRDITWQDTITQLMMQNAPTRMRTKTKYVGERLKFFFGEQKEATVQFMLGLQGSPEEHMFSRLIPKQAQVIERNDTMKRCIFEAFNTACDHHRVRFMQMWCDFMDSMFQSPLMLLKSGSMPSIGDGFSEEIAPTFESTKARIVQERNGRGTLQTALREKVKQIPDDDVMANESVKMVQRIIEQTFAVIRSVVADHMQLYSESFFLLPMLRRLEGVMAQMELQEEDKNSYRARKSVLDKEKAVSQGMLADLTYCVEAVQRFKVTYGGGQ</sequence>
<comment type="caution">
    <text evidence="9">The sequence shown here is derived from an EMBL/GenBank/DDBJ whole genome shotgun (WGS) entry which is preliminary data.</text>
</comment>
<dbReference type="EMBL" id="CAXAMN010004991">
    <property type="protein sequence ID" value="CAK9011820.1"/>
    <property type="molecule type" value="Genomic_DNA"/>
</dbReference>
<name>A0ABP0JBN6_9DINO</name>
<dbReference type="Proteomes" id="UP001642484">
    <property type="component" value="Unassembled WGS sequence"/>
</dbReference>
<evidence type="ECO:0000256" key="4">
    <source>
        <dbReference type="ARBA" id="ARBA00022837"/>
    </source>
</evidence>
<dbReference type="SUPFAM" id="SSF101887">
    <property type="entry name" value="Apyrase"/>
    <property type="match status" value="1"/>
</dbReference>
<dbReference type="SMART" id="SM00053">
    <property type="entry name" value="DYNc"/>
    <property type="match status" value="1"/>
</dbReference>
<dbReference type="Pfam" id="PF06079">
    <property type="entry name" value="Apyrase"/>
    <property type="match status" value="1"/>
</dbReference>
<dbReference type="InterPro" id="IPR009283">
    <property type="entry name" value="Apyrase"/>
</dbReference>
<evidence type="ECO:0000256" key="1">
    <source>
        <dbReference type="ARBA" id="ARBA00001913"/>
    </source>
</evidence>
<feature type="region of interest" description="Disordered" evidence="7">
    <location>
        <begin position="315"/>
        <end position="385"/>
    </location>
</feature>
<keyword evidence="2" id="KW-0479">Metal-binding</keyword>
<feature type="coiled-coil region" evidence="6">
    <location>
        <begin position="923"/>
        <end position="950"/>
    </location>
</feature>
<dbReference type="PANTHER" id="PTHR13023:SF3">
    <property type="entry name" value="SOLUBLE CALCIUM-ACTIVATED NUCLEOTIDASE 1"/>
    <property type="match status" value="1"/>
</dbReference>
<dbReference type="Gene3D" id="3.40.50.300">
    <property type="entry name" value="P-loop containing nucleotide triphosphate hydrolases"/>
    <property type="match status" value="1"/>
</dbReference>
<dbReference type="InterPro" id="IPR045063">
    <property type="entry name" value="Dynamin_N"/>
</dbReference>
<dbReference type="PANTHER" id="PTHR13023">
    <property type="entry name" value="APYRASE"/>
    <property type="match status" value="1"/>
</dbReference>
<evidence type="ECO:0000256" key="7">
    <source>
        <dbReference type="SAM" id="MobiDB-lite"/>
    </source>
</evidence>
<dbReference type="SUPFAM" id="SSF52540">
    <property type="entry name" value="P-loop containing nucleoside triphosphate hydrolases"/>
    <property type="match status" value="1"/>
</dbReference>
<dbReference type="CDD" id="cd09487">
    <property type="entry name" value="SAM_superfamily"/>
    <property type="match status" value="1"/>
</dbReference>
<dbReference type="InterPro" id="IPR001401">
    <property type="entry name" value="Dynamin_GTPase"/>
</dbReference>
<comment type="cofactor">
    <cofactor evidence="1">
        <name>Ca(2+)</name>
        <dbReference type="ChEBI" id="CHEBI:29108"/>
    </cofactor>
</comment>
<dbReference type="Pfam" id="PF00350">
    <property type="entry name" value="Dynamin_N"/>
    <property type="match status" value="1"/>
</dbReference>
<dbReference type="InterPro" id="IPR036258">
    <property type="entry name" value="Apyrase_sf"/>
</dbReference>
<evidence type="ECO:0000256" key="2">
    <source>
        <dbReference type="ARBA" id="ARBA00022723"/>
    </source>
</evidence>
<keyword evidence="6" id="KW-0175">Coiled coil</keyword>
<keyword evidence="4" id="KW-0106">Calcium</keyword>